<evidence type="ECO:0000259" key="4">
    <source>
        <dbReference type="Pfam" id="PF07638"/>
    </source>
</evidence>
<dbReference type="InterPro" id="IPR036388">
    <property type="entry name" value="WH-like_DNA-bd_sf"/>
</dbReference>
<protein>
    <submittedName>
        <fullName evidence="5">Sigma-70 family RNA polymerase sigma factor</fullName>
    </submittedName>
</protein>
<accession>A0A934S902</accession>
<sequence length="181" mass="20829">MHGVTDRADISHETHWSSDRLMPLVYDELRRLAASRMRKEAEGHTLQATALVHEAWIRLAGSGEQRWESRAHFFGAASHAMRHILVHHARRKSALKRQAESFQDSEERKPEDYLLMVHESLDRLEKSDPDAAKIVLLKFFSGLGSKEIAEMTGSSVRSVERRWALAKAKLYQMMQHEDDEA</sequence>
<proteinExistence type="predicted"/>
<dbReference type="InterPro" id="IPR011517">
    <property type="entry name" value="RNA_pol_sigma70_ECF-like"/>
</dbReference>
<evidence type="ECO:0000313" key="6">
    <source>
        <dbReference type="Proteomes" id="UP000603141"/>
    </source>
</evidence>
<dbReference type="Gene3D" id="1.10.10.10">
    <property type="entry name" value="Winged helix-like DNA-binding domain superfamily/Winged helix DNA-binding domain"/>
    <property type="match status" value="1"/>
</dbReference>
<evidence type="ECO:0000313" key="5">
    <source>
        <dbReference type="EMBL" id="MBK1883560.1"/>
    </source>
</evidence>
<keyword evidence="3" id="KW-0804">Transcription</keyword>
<evidence type="ECO:0000256" key="1">
    <source>
        <dbReference type="ARBA" id="ARBA00023015"/>
    </source>
</evidence>
<dbReference type="RefSeq" id="WP_200271827.1">
    <property type="nucleotide sequence ID" value="NZ_JAENIJ010000023.1"/>
</dbReference>
<dbReference type="Proteomes" id="UP000603141">
    <property type="component" value="Unassembled WGS sequence"/>
</dbReference>
<dbReference type="GO" id="GO:0016987">
    <property type="term" value="F:sigma factor activity"/>
    <property type="evidence" value="ECO:0007669"/>
    <property type="project" value="UniProtKB-KW"/>
</dbReference>
<keyword evidence="6" id="KW-1185">Reference proteome</keyword>
<comment type="caution">
    <text evidence="5">The sequence shown here is derived from an EMBL/GenBank/DDBJ whole genome shotgun (WGS) entry which is preliminary data.</text>
</comment>
<dbReference type="NCBIfam" id="TIGR02937">
    <property type="entry name" value="sigma70-ECF"/>
    <property type="match status" value="1"/>
</dbReference>
<gene>
    <name evidence="5" type="ORF">JIN85_14140</name>
</gene>
<dbReference type="InterPro" id="IPR039425">
    <property type="entry name" value="RNA_pol_sigma-70-like"/>
</dbReference>
<dbReference type="PANTHER" id="PTHR43133">
    <property type="entry name" value="RNA POLYMERASE ECF-TYPE SIGMA FACTO"/>
    <property type="match status" value="1"/>
</dbReference>
<organism evidence="5 6">
    <name type="scientific">Luteolibacter pohnpeiensis</name>
    <dbReference type="NCBI Taxonomy" id="454153"/>
    <lineage>
        <taxon>Bacteria</taxon>
        <taxon>Pseudomonadati</taxon>
        <taxon>Verrucomicrobiota</taxon>
        <taxon>Verrucomicrobiia</taxon>
        <taxon>Verrucomicrobiales</taxon>
        <taxon>Verrucomicrobiaceae</taxon>
        <taxon>Luteolibacter</taxon>
    </lineage>
</organism>
<keyword evidence="2" id="KW-0731">Sigma factor</keyword>
<dbReference type="InterPro" id="IPR014284">
    <property type="entry name" value="RNA_pol_sigma-70_dom"/>
</dbReference>
<dbReference type="NCBIfam" id="TIGR02999">
    <property type="entry name" value="Sig-70_X6"/>
    <property type="match status" value="1"/>
</dbReference>
<dbReference type="Pfam" id="PF07638">
    <property type="entry name" value="Sigma70_ECF"/>
    <property type="match status" value="1"/>
</dbReference>
<dbReference type="PANTHER" id="PTHR43133:SF39">
    <property type="entry name" value="SIMILAR TO RNA POLYMERASE SIGMA-E FACTOR"/>
    <property type="match status" value="1"/>
</dbReference>
<dbReference type="InterPro" id="IPR013324">
    <property type="entry name" value="RNA_pol_sigma_r3/r4-like"/>
</dbReference>
<dbReference type="EMBL" id="JAENIJ010000023">
    <property type="protein sequence ID" value="MBK1883560.1"/>
    <property type="molecule type" value="Genomic_DNA"/>
</dbReference>
<evidence type="ECO:0000256" key="3">
    <source>
        <dbReference type="ARBA" id="ARBA00023163"/>
    </source>
</evidence>
<name>A0A934S902_9BACT</name>
<dbReference type="InterPro" id="IPR053812">
    <property type="entry name" value="HTH_Sigma70_ECF-like"/>
</dbReference>
<feature type="domain" description="RNA polymerase sigma-70 ECF-like HTH" evidence="4">
    <location>
        <begin position="18"/>
        <end position="175"/>
    </location>
</feature>
<evidence type="ECO:0000256" key="2">
    <source>
        <dbReference type="ARBA" id="ARBA00023082"/>
    </source>
</evidence>
<reference evidence="5" key="1">
    <citation type="submission" date="2021-01" db="EMBL/GenBank/DDBJ databases">
        <title>Modified the classification status of verrucomicrobia.</title>
        <authorList>
            <person name="Feng X."/>
        </authorList>
    </citation>
    <scope>NUCLEOTIDE SEQUENCE</scope>
    <source>
        <strain evidence="5">KCTC 22041</strain>
    </source>
</reference>
<dbReference type="AlphaFoldDB" id="A0A934S902"/>
<dbReference type="GO" id="GO:0006352">
    <property type="term" value="P:DNA-templated transcription initiation"/>
    <property type="evidence" value="ECO:0007669"/>
    <property type="project" value="InterPro"/>
</dbReference>
<dbReference type="SUPFAM" id="SSF88659">
    <property type="entry name" value="Sigma3 and sigma4 domains of RNA polymerase sigma factors"/>
    <property type="match status" value="1"/>
</dbReference>
<keyword evidence="1" id="KW-0805">Transcription regulation</keyword>